<feature type="signal peptide" evidence="1">
    <location>
        <begin position="1"/>
        <end position="22"/>
    </location>
</feature>
<reference evidence="3" key="2">
    <citation type="submission" date="2023-07" db="EMBL/GenBank/DDBJ databases">
        <title>Shewanella mangrovi sp. nov., an acetaldehyde- degrading bacterium isolated from mangrove sediment.</title>
        <authorList>
            <person name="Liu Y."/>
        </authorList>
    </citation>
    <scope>NUCLEOTIDE SEQUENCE [LARGE SCALE GENOMIC DNA]</scope>
    <source>
        <strain evidence="3">C32</strain>
    </source>
</reference>
<keyword evidence="1" id="KW-0732">Signal</keyword>
<evidence type="ECO:0000256" key="1">
    <source>
        <dbReference type="SAM" id="SignalP"/>
    </source>
</evidence>
<protein>
    <recommendedName>
        <fullName evidence="4">DUF2946 domain-containing protein</fullName>
    </recommendedName>
</protein>
<organism evidence="2 3">
    <name type="scientific">Shewanella electrica</name>
    <dbReference type="NCBI Taxonomy" id="515560"/>
    <lineage>
        <taxon>Bacteria</taxon>
        <taxon>Pseudomonadati</taxon>
        <taxon>Pseudomonadota</taxon>
        <taxon>Gammaproteobacteria</taxon>
        <taxon>Alteromonadales</taxon>
        <taxon>Shewanellaceae</taxon>
        <taxon>Shewanella</taxon>
    </lineage>
</organism>
<dbReference type="RefSeq" id="WP_238895391.1">
    <property type="nucleotide sequence ID" value="NZ_JAKOGG010000003.1"/>
</dbReference>
<gene>
    <name evidence="2" type="ORF">L9G74_05990</name>
</gene>
<reference evidence="2 3" key="1">
    <citation type="submission" date="2022-02" db="EMBL/GenBank/DDBJ databases">
        <authorList>
            <person name="Zhuang L."/>
        </authorList>
    </citation>
    <scope>NUCLEOTIDE SEQUENCE [LARGE SCALE GENOMIC DNA]</scope>
    <source>
        <strain evidence="2 3">C32</strain>
    </source>
</reference>
<name>A0ABT2FI24_9GAMM</name>
<evidence type="ECO:0008006" key="4">
    <source>
        <dbReference type="Google" id="ProtNLM"/>
    </source>
</evidence>
<evidence type="ECO:0000313" key="3">
    <source>
        <dbReference type="Proteomes" id="UP001201549"/>
    </source>
</evidence>
<proteinExistence type="predicted"/>
<sequence>MLKQGYWLLLMLALQALLPAMAQHQLHAGNRYEESLQHTHLQLTQQVFAVNDCAVHDCDPHDAQERHHQWHQDTQEIDLCLDCPCHGSHLSIPLLVQASSAIGAALLVPLPAASYFALASEPAYRPPITAAV</sequence>
<comment type="caution">
    <text evidence="2">The sequence shown here is derived from an EMBL/GenBank/DDBJ whole genome shotgun (WGS) entry which is preliminary data.</text>
</comment>
<dbReference type="Proteomes" id="UP001201549">
    <property type="component" value="Unassembled WGS sequence"/>
</dbReference>
<accession>A0ABT2FI24</accession>
<keyword evidence="3" id="KW-1185">Reference proteome</keyword>
<evidence type="ECO:0000313" key="2">
    <source>
        <dbReference type="EMBL" id="MCS4555984.1"/>
    </source>
</evidence>
<feature type="chain" id="PRO_5045800576" description="DUF2946 domain-containing protein" evidence="1">
    <location>
        <begin position="23"/>
        <end position="132"/>
    </location>
</feature>
<dbReference type="EMBL" id="JAKOGG010000003">
    <property type="protein sequence ID" value="MCS4555984.1"/>
    <property type="molecule type" value="Genomic_DNA"/>
</dbReference>